<protein>
    <submittedName>
        <fullName evidence="1">Uncharacterized protein</fullName>
    </submittedName>
</protein>
<dbReference type="EMBL" id="LCQW01000002">
    <property type="protein sequence ID" value="KKW24866.1"/>
    <property type="molecule type" value="Genomic_DNA"/>
</dbReference>
<accession>A0A0G1X1J4</accession>
<sequence>MSKNFMQNGKWINNPNKTVVVVCECGNKYIKTRVGQTACLRCTANVK</sequence>
<evidence type="ECO:0000313" key="2">
    <source>
        <dbReference type="Proteomes" id="UP000034273"/>
    </source>
</evidence>
<dbReference type="Proteomes" id="UP000034273">
    <property type="component" value="Unassembled WGS sequence"/>
</dbReference>
<gene>
    <name evidence="1" type="ORF">UY67_C0002G0015</name>
</gene>
<name>A0A0G1X1J4_9BACT</name>
<evidence type="ECO:0000313" key="1">
    <source>
        <dbReference type="EMBL" id="KKW24866.1"/>
    </source>
</evidence>
<dbReference type="AlphaFoldDB" id="A0A0G1X1J4"/>
<organism evidence="1 2">
    <name type="scientific">Candidatus Kaiserbacteria bacterium GW2011_GWA2_52_12</name>
    <dbReference type="NCBI Taxonomy" id="1618671"/>
    <lineage>
        <taxon>Bacteria</taxon>
        <taxon>Candidatus Kaiseribacteriota</taxon>
    </lineage>
</organism>
<comment type="caution">
    <text evidence="1">The sequence shown here is derived from an EMBL/GenBank/DDBJ whole genome shotgun (WGS) entry which is preliminary data.</text>
</comment>
<dbReference type="STRING" id="1618671.UY67_C0002G0015"/>
<reference evidence="1 2" key="1">
    <citation type="journal article" date="2015" name="Nature">
        <title>rRNA introns, odd ribosomes, and small enigmatic genomes across a large radiation of phyla.</title>
        <authorList>
            <person name="Brown C.T."/>
            <person name="Hug L.A."/>
            <person name="Thomas B.C."/>
            <person name="Sharon I."/>
            <person name="Castelle C.J."/>
            <person name="Singh A."/>
            <person name="Wilkins M.J."/>
            <person name="Williams K.H."/>
            <person name="Banfield J.F."/>
        </authorList>
    </citation>
    <scope>NUCLEOTIDE SEQUENCE [LARGE SCALE GENOMIC DNA]</scope>
</reference>
<proteinExistence type="predicted"/>